<reference evidence="3 4" key="1">
    <citation type="submission" date="2018-03" db="EMBL/GenBank/DDBJ databases">
        <title>Mesoflavibacter sp. HG37 and Mesoflavibacter sp. HG96 sp.nov., two marine bacteria isolated from seawater of Western Pacific Ocean.</title>
        <authorList>
            <person name="Cheng H."/>
            <person name="Wu Y.-H."/>
            <person name="Guo L.-L."/>
            <person name="Xu X.-W."/>
        </authorList>
    </citation>
    <scope>NUCLEOTIDE SEQUENCE [LARGE SCALE GENOMIC DNA]</scope>
    <source>
        <strain evidence="3 4">KCTC 32269</strain>
    </source>
</reference>
<comment type="caution">
    <text evidence="3">The sequence shown here is derived from an EMBL/GenBank/DDBJ whole genome shotgun (WGS) entry which is preliminary data.</text>
</comment>
<feature type="region of interest" description="Disordered" evidence="2">
    <location>
        <begin position="1"/>
        <end position="53"/>
    </location>
</feature>
<evidence type="ECO:0000313" key="3">
    <source>
        <dbReference type="EMBL" id="PSG86361.1"/>
    </source>
</evidence>
<gene>
    <name evidence="3" type="ORF">C7H52_11755</name>
</gene>
<dbReference type="RefSeq" id="WP_106464100.1">
    <property type="nucleotide sequence ID" value="NZ_PXOQ01000015.1"/>
</dbReference>
<dbReference type="Pfam" id="PF03993">
    <property type="entry name" value="DUF349"/>
    <property type="match status" value="5"/>
</dbReference>
<dbReference type="InterPro" id="IPR007139">
    <property type="entry name" value="DUF349"/>
</dbReference>
<evidence type="ECO:0000256" key="1">
    <source>
        <dbReference type="SAM" id="Coils"/>
    </source>
</evidence>
<feature type="coiled-coil region" evidence="1">
    <location>
        <begin position="562"/>
        <end position="589"/>
    </location>
</feature>
<accession>A0A2T1N502</accession>
<evidence type="ECO:0000256" key="2">
    <source>
        <dbReference type="SAM" id="MobiDB-lite"/>
    </source>
</evidence>
<proteinExistence type="predicted"/>
<sequence>MSEKDNLQDADGNELENAVAQENTQNSDDLINEIDSSNAEDAEDEGVNERHNIEDKDYDSLSLDELVLILEDLVKNYKIQAIKKHVQDIKTAFDSKFNDLLEEKKEEFLANGGNEIDFHYSTPLKKSFNTAYKEYRQKTQTYYKNLERNLKDNLSKRLEIIESIKEVTENDSDMNAKYKAFKDLQDQWKNAGPIPRDKYNNAWNSYHFNVERFYDLLHLDRDLRDKDFEHNLDKKLKIIARAEELAQDDNSNRAFRELQNLHKLWKEDLGPVAREHRETIWESFKAVSQKINDKRQEYFKKQDELYLQNLENKNAIIAKIEDIAKDQVSSHKAWQAKIKEVEALREEFFKAGKVPIKVNEATWDKFKQAVREFNKHKNNFYKSLKNEQLENLAKKQELVAIAEANKMNDDFAATTPLMKKIQSDWRNIGHVPRKDSDKIWKKFKSACNAYFDRLKAESNKSSEAEEKALKEKETLLKEVKAHTLSGDQKADLATIKNYIEQWKNIGRVPRNKRQVESDFSTVLDKLFNTLDINKSEAEMIKFETKIQDFATASDSRLLDNEQNFIRKKIDEISGEINQLENNLQFFSNVDSNNPLVKDVHKNIAKHKEGLSIWEEKYKTIKQLRAENEASNEE</sequence>
<keyword evidence="4" id="KW-1185">Reference proteome</keyword>
<keyword evidence="1" id="KW-0175">Coiled coil</keyword>
<evidence type="ECO:0000313" key="4">
    <source>
        <dbReference type="Proteomes" id="UP000238426"/>
    </source>
</evidence>
<dbReference type="EMBL" id="PXOQ01000015">
    <property type="protein sequence ID" value="PSG86361.1"/>
    <property type="molecule type" value="Genomic_DNA"/>
</dbReference>
<protein>
    <submittedName>
        <fullName evidence="3">DUF349 domain-containing protein</fullName>
    </submittedName>
</protein>
<dbReference type="AlphaFoldDB" id="A0A2T1N502"/>
<feature type="compositionally biased region" description="Polar residues" evidence="2">
    <location>
        <begin position="20"/>
        <end position="37"/>
    </location>
</feature>
<name>A0A2T1N502_9FLAO</name>
<dbReference type="OrthoDB" id="5422202at2"/>
<dbReference type="Proteomes" id="UP000238426">
    <property type="component" value="Unassembled WGS sequence"/>
</dbReference>
<organism evidence="3 4">
    <name type="scientific">Aurantibacter aestuarii</name>
    <dbReference type="NCBI Taxonomy" id="1266046"/>
    <lineage>
        <taxon>Bacteria</taxon>
        <taxon>Pseudomonadati</taxon>
        <taxon>Bacteroidota</taxon>
        <taxon>Flavobacteriia</taxon>
        <taxon>Flavobacteriales</taxon>
        <taxon>Flavobacteriaceae</taxon>
        <taxon>Aurantibacter</taxon>
    </lineage>
</organism>